<feature type="compositionally biased region" description="Polar residues" evidence="1">
    <location>
        <begin position="269"/>
        <end position="285"/>
    </location>
</feature>
<gene>
    <name evidence="2" type="ORF">DFH08DRAFT_675759</name>
</gene>
<protein>
    <submittedName>
        <fullName evidence="2">Uncharacterized protein</fullName>
    </submittedName>
</protein>
<evidence type="ECO:0000256" key="1">
    <source>
        <dbReference type="SAM" id="MobiDB-lite"/>
    </source>
</evidence>
<evidence type="ECO:0000313" key="3">
    <source>
        <dbReference type="Proteomes" id="UP001218218"/>
    </source>
</evidence>
<sequence>WKKCLYVISESLDQCFVGSWVFAQSPTTRATICGRISDILQDVNGVVLVVLENFQVLSSRDEVYGMPVLVRRDSETTFSIVTGKDIKFNFNVQHDCYTAKCEPSGVRLRRQERVESDQTENFIIHNSLDRFFINSHGFHNAHLLRETLPRDLLAPIPLFDNREEKHHELATALRETQASRKVAAANKKRARAQDDNDAEEEETPAPKKRKKSKAKRGRTIPPTESMVVNRSKRQVKPTAKAKAAAAAAAAAAEESEEEAEESSSDDSGDNANVLQYASDSMNYSD</sequence>
<feature type="compositionally biased region" description="Basic residues" evidence="1">
    <location>
        <begin position="206"/>
        <end position="218"/>
    </location>
</feature>
<feature type="compositionally biased region" description="Acidic residues" evidence="1">
    <location>
        <begin position="253"/>
        <end position="268"/>
    </location>
</feature>
<dbReference type="Proteomes" id="UP001218218">
    <property type="component" value="Unassembled WGS sequence"/>
</dbReference>
<name>A0AAD7AVN1_9AGAR</name>
<feature type="compositionally biased region" description="Low complexity" evidence="1">
    <location>
        <begin position="240"/>
        <end position="252"/>
    </location>
</feature>
<feature type="non-terminal residue" evidence="2">
    <location>
        <position position="285"/>
    </location>
</feature>
<accession>A0AAD7AVN1</accession>
<proteinExistence type="predicted"/>
<dbReference type="AlphaFoldDB" id="A0AAD7AVN1"/>
<organism evidence="2 3">
    <name type="scientific">Mycena albidolilacea</name>
    <dbReference type="NCBI Taxonomy" id="1033008"/>
    <lineage>
        <taxon>Eukaryota</taxon>
        <taxon>Fungi</taxon>
        <taxon>Dikarya</taxon>
        <taxon>Basidiomycota</taxon>
        <taxon>Agaricomycotina</taxon>
        <taxon>Agaricomycetes</taxon>
        <taxon>Agaricomycetidae</taxon>
        <taxon>Agaricales</taxon>
        <taxon>Marasmiineae</taxon>
        <taxon>Mycenaceae</taxon>
        <taxon>Mycena</taxon>
    </lineage>
</organism>
<comment type="caution">
    <text evidence="2">The sequence shown here is derived from an EMBL/GenBank/DDBJ whole genome shotgun (WGS) entry which is preliminary data.</text>
</comment>
<keyword evidence="3" id="KW-1185">Reference proteome</keyword>
<feature type="region of interest" description="Disordered" evidence="1">
    <location>
        <begin position="173"/>
        <end position="285"/>
    </location>
</feature>
<evidence type="ECO:0000313" key="2">
    <source>
        <dbReference type="EMBL" id="KAJ7368630.1"/>
    </source>
</evidence>
<dbReference type="EMBL" id="JARIHO010000001">
    <property type="protein sequence ID" value="KAJ7368630.1"/>
    <property type="molecule type" value="Genomic_DNA"/>
</dbReference>
<reference evidence="2" key="1">
    <citation type="submission" date="2023-03" db="EMBL/GenBank/DDBJ databases">
        <title>Massive genome expansion in bonnet fungi (Mycena s.s.) driven by repeated elements and novel gene families across ecological guilds.</title>
        <authorList>
            <consortium name="Lawrence Berkeley National Laboratory"/>
            <person name="Harder C.B."/>
            <person name="Miyauchi S."/>
            <person name="Viragh M."/>
            <person name="Kuo A."/>
            <person name="Thoen E."/>
            <person name="Andreopoulos B."/>
            <person name="Lu D."/>
            <person name="Skrede I."/>
            <person name="Drula E."/>
            <person name="Henrissat B."/>
            <person name="Morin E."/>
            <person name="Kohler A."/>
            <person name="Barry K."/>
            <person name="LaButti K."/>
            <person name="Morin E."/>
            <person name="Salamov A."/>
            <person name="Lipzen A."/>
            <person name="Mereny Z."/>
            <person name="Hegedus B."/>
            <person name="Baldrian P."/>
            <person name="Stursova M."/>
            <person name="Weitz H."/>
            <person name="Taylor A."/>
            <person name="Grigoriev I.V."/>
            <person name="Nagy L.G."/>
            <person name="Martin F."/>
            <person name="Kauserud H."/>
        </authorList>
    </citation>
    <scope>NUCLEOTIDE SEQUENCE</scope>
    <source>
        <strain evidence="2">CBHHK002</strain>
    </source>
</reference>